<feature type="domain" description="NADP-dependent oxidoreductase" evidence="7">
    <location>
        <begin position="17"/>
        <end position="294"/>
    </location>
</feature>
<sequence length="318" mass="36246">MSVPSVTLNDGHKMPLLGLGTWQSEPGEVGKAVKTALELGYRHIDCAYAYLNQKEIGDVLQKVFAEGKIKREDVFITSKVWNTFHSYEKAKENIATILSELQLDYIDLILIHWPMGYAEGAEIFPKTEDGKKMRYSDVDYLETWKAAEEAKKSGKVRSIGISNFNHLQIDRLLDNSTIKPSVLQIELSPYLTQKKIRDYCDSKNIFITAYSPFGNPGSSMFRKSGDPCVLNDETIKKIAEKHGKTNAQIVLRWITQHNIIAIPKSTSAERLSQNFNVFDVELSNEEMNAIDGLNKNWRLVDIKERDGDHPHFPFNEEY</sequence>
<protein>
    <recommendedName>
        <fullName evidence="7">NADP-dependent oxidoreductase domain-containing protein</fullName>
    </recommendedName>
</protein>
<dbReference type="Pfam" id="PF00248">
    <property type="entry name" value="Aldo_ket_red"/>
    <property type="match status" value="1"/>
</dbReference>
<feature type="site" description="Lowers pKa of active site Tyr" evidence="6">
    <location>
        <position position="79"/>
    </location>
</feature>
<dbReference type="PRINTS" id="PR00069">
    <property type="entry name" value="ALDKETRDTASE"/>
</dbReference>
<dbReference type="GO" id="GO:0016491">
    <property type="term" value="F:oxidoreductase activity"/>
    <property type="evidence" value="ECO:0007669"/>
    <property type="project" value="UniProtKB-KW"/>
</dbReference>
<dbReference type="InterPro" id="IPR023210">
    <property type="entry name" value="NADP_OxRdtase_dom"/>
</dbReference>
<evidence type="ECO:0000256" key="3">
    <source>
        <dbReference type="ARBA" id="ARBA00023002"/>
    </source>
</evidence>
<evidence type="ECO:0000256" key="6">
    <source>
        <dbReference type="PIRSR" id="PIRSR000097-3"/>
    </source>
</evidence>
<dbReference type="InterPro" id="IPR018170">
    <property type="entry name" value="Aldo/ket_reductase_CS"/>
</dbReference>
<comment type="caution">
    <text evidence="8">The sequence shown here is derived from an EMBL/GenBank/DDBJ whole genome shotgun (WGS) entry which is preliminary data.</text>
</comment>
<dbReference type="AlphaFoldDB" id="A0A8S1HVP0"/>
<dbReference type="Proteomes" id="UP000835052">
    <property type="component" value="Unassembled WGS sequence"/>
</dbReference>
<accession>A0A8S1HVP0</accession>
<keyword evidence="9" id="KW-1185">Reference proteome</keyword>
<feature type="active site" description="Proton donor" evidence="4">
    <location>
        <position position="50"/>
    </location>
</feature>
<keyword evidence="3" id="KW-0560">Oxidoreductase</keyword>
<proteinExistence type="inferred from homology"/>
<dbReference type="PROSITE" id="PS00063">
    <property type="entry name" value="ALDOKETO_REDUCTASE_3"/>
    <property type="match status" value="1"/>
</dbReference>
<comment type="similarity">
    <text evidence="1">Belongs to the aldo/keto reductase family.</text>
</comment>
<dbReference type="PIRSF" id="PIRSF000097">
    <property type="entry name" value="AKR"/>
    <property type="match status" value="1"/>
</dbReference>
<dbReference type="PROSITE" id="PS00798">
    <property type="entry name" value="ALDOKETO_REDUCTASE_1"/>
    <property type="match status" value="1"/>
</dbReference>
<dbReference type="FunFam" id="3.20.20.100:FF:000006">
    <property type="entry name" value="Aldo-keto reductase family 1 member A1"/>
    <property type="match status" value="1"/>
</dbReference>
<dbReference type="OrthoDB" id="416253at2759"/>
<evidence type="ECO:0000313" key="9">
    <source>
        <dbReference type="Proteomes" id="UP000835052"/>
    </source>
</evidence>
<dbReference type="InterPro" id="IPR036812">
    <property type="entry name" value="NAD(P)_OxRdtase_dom_sf"/>
</dbReference>
<dbReference type="PANTHER" id="PTHR11732">
    <property type="entry name" value="ALDO/KETO REDUCTASE"/>
    <property type="match status" value="1"/>
</dbReference>
<evidence type="ECO:0000313" key="8">
    <source>
        <dbReference type="EMBL" id="CAD6200164.1"/>
    </source>
</evidence>
<feature type="binding site" evidence="5">
    <location>
        <position position="112"/>
    </location>
    <ligand>
        <name>substrate</name>
    </ligand>
</feature>
<keyword evidence="2" id="KW-0521">NADP</keyword>
<evidence type="ECO:0000259" key="7">
    <source>
        <dbReference type="Pfam" id="PF00248"/>
    </source>
</evidence>
<reference evidence="8" key="1">
    <citation type="submission" date="2020-10" db="EMBL/GenBank/DDBJ databases">
        <authorList>
            <person name="Kikuchi T."/>
        </authorList>
    </citation>
    <scope>NUCLEOTIDE SEQUENCE</scope>
    <source>
        <strain evidence="8">NKZ352</strain>
    </source>
</reference>
<evidence type="ECO:0000256" key="2">
    <source>
        <dbReference type="ARBA" id="ARBA00022857"/>
    </source>
</evidence>
<evidence type="ECO:0000256" key="5">
    <source>
        <dbReference type="PIRSR" id="PIRSR000097-2"/>
    </source>
</evidence>
<dbReference type="SUPFAM" id="SSF51430">
    <property type="entry name" value="NAD(P)-linked oxidoreductase"/>
    <property type="match status" value="1"/>
</dbReference>
<evidence type="ECO:0000256" key="1">
    <source>
        <dbReference type="ARBA" id="ARBA00007905"/>
    </source>
</evidence>
<gene>
    <name evidence="8" type="ORF">CAUJ_LOCUS16063</name>
</gene>
<dbReference type="InterPro" id="IPR020471">
    <property type="entry name" value="AKR"/>
</dbReference>
<evidence type="ECO:0000256" key="4">
    <source>
        <dbReference type="PIRSR" id="PIRSR000097-1"/>
    </source>
</evidence>
<organism evidence="8 9">
    <name type="scientific">Caenorhabditis auriculariae</name>
    <dbReference type="NCBI Taxonomy" id="2777116"/>
    <lineage>
        <taxon>Eukaryota</taxon>
        <taxon>Metazoa</taxon>
        <taxon>Ecdysozoa</taxon>
        <taxon>Nematoda</taxon>
        <taxon>Chromadorea</taxon>
        <taxon>Rhabditida</taxon>
        <taxon>Rhabditina</taxon>
        <taxon>Rhabditomorpha</taxon>
        <taxon>Rhabditoidea</taxon>
        <taxon>Rhabditidae</taxon>
        <taxon>Peloderinae</taxon>
        <taxon>Caenorhabditis</taxon>
    </lineage>
</organism>
<dbReference type="Gene3D" id="3.20.20.100">
    <property type="entry name" value="NADP-dependent oxidoreductase domain"/>
    <property type="match status" value="1"/>
</dbReference>
<dbReference type="EMBL" id="CAJGYM010000245">
    <property type="protein sequence ID" value="CAD6200164.1"/>
    <property type="molecule type" value="Genomic_DNA"/>
</dbReference>
<name>A0A8S1HVP0_9PELO</name>